<evidence type="ECO:0000313" key="3">
    <source>
        <dbReference type="Proteomes" id="UP000198804"/>
    </source>
</evidence>
<dbReference type="Pfam" id="PF12680">
    <property type="entry name" value="SnoaL_2"/>
    <property type="match status" value="1"/>
</dbReference>
<dbReference type="EMBL" id="FOSV01000005">
    <property type="protein sequence ID" value="SFK85251.1"/>
    <property type="molecule type" value="Genomic_DNA"/>
</dbReference>
<gene>
    <name evidence="2" type="ORF">SAMN04488125_10541</name>
</gene>
<accession>A0A1I4CZH3</accession>
<dbReference type="Proteomes" id="UP000198804">
    <property type="component" value="Unassembled WGS sequence"/>
</dbReference>
<dbReference type="SUPFAM" id="SSF54427">
    <property type="entry name" value="NTF2-like"/>
    <property type="match status" value="1"/>
</dbReference>
<dbReference type="InterPro" id="IPR037401">
    <property type="entry name" value="SnoaL-like"/>
</dbReference>
<keyword evidence="3" id="KW-1185">Reference proteome</keyword>
<reference evidence="3" key="1">
    <citation type="submission" date="2016-10" db="EMBL/GenBank/DDBJ databases">
        <authorList>
            <person name="Varghese N."/>
            <person name="Submissions S."/>
        </authorList>
    </citation>
    <scope>NUCLEOTIDE SEQUENCE [LARGE SCALE GENOMIC DNA]</scope>
    <source>
        <strain evidence="3">CGMCC 1.6474</strain>
    </source>
</reference>
<dbReference type="AlphaFoldDB" id="A0A1I4CZH3"/>
<proteinExistence type="predicted"/>
<dbReference type="Gene3D" id="3.10.450.50">
    <property type="match status" value="1"/>
</dbReference>
<sequence>MASDFETRCRATISAYMDAFNGKDLDALGRTLTDDVTLVDWDVSASGRAEVLATTGRIVSGASLRITVRDILVSEPSAAADIVISIEGTGELEVIDLFRFAPDGRIRSVRAFRGPLHAGA</sequence>
<name>A0A1I4CZH3_9HYPH</name>
<dbReference type="InterPro" id="IPR032710">
    <property type="entry name" value="NTF2-like_dom_sf"/>
</dbReference>
<organism evidence="2 3">
    <name type="scientific">Methylorubrum salsuginis</name>
    <dbReference type="NCBI Taxonomy" id="414703"/>
    <lineage>
        <taxon>Bacteria</taxon>
        <taxon>Pseudomonadati</taxon>
        <taxon>Pseudomonadota</taxon>
        <taxon>Alphaproteobacteria</taxon>
        <taxon>Hyphomicrobiales</taxon>
        <taxon>Methylobacteriaceae</taxon>
        <taxon>Methylorubrum</taxon>
    </lineage>
</organism>
<feature type="domain" description="SnoaL-like" evidence="1">
    <location>
        <begin position="14"/>
        <end position="108"/>
    </location>
</feature>
<protein>
    <submittedName>
        <fullName evidence="2">SnoaL-like domain-containing protein</fullName>
    </submittedName>
</protein>
<evidence type="ECO:0000313" key="2">
    <source>
        <dbReference type="EMBL" id="SFK85251.1"/>
    </source>
</evidence>
<evidence type="ECO:0000259" key="1">
    <source>
        <dbReference type="Pfam" id="PF12680"/>
    </source>
</evidence>